<evidence type="ECO:0000313" key="2">
    <source>
        <dbReference type="EMBL" id="TRY80307.1"/>
    </source>
</evidence>
<keyword evidence="3" id="KW-1185">Reference proteome</keyword>
<gene>
    <name evidence="2" type="ORF">TCAL_15476</name>
</gene>
<evidence type="ECO:0000313" key="3">
    <source>
        <dbReference type="Proteomes" id="UP000318571"/>
    </source>
</evidence>
<dbReference type="EMBL" id="VCGU01000001">
    <property type="protein sequence ID" value="TRY80307.1"/>
    <property type="molecule type" value="Genomic_DNA"/>
</dbReference>
<keyword evidence="1" id="KW-0812">Transmembrane</keyword>
<organism evidence="2 3">
    <name type="scientific">Tigriopus californicus</name>
    <name type="common">Marine copepod</name>
    <dbReference type="NCBI Taxonomy" id="6832"/>
    <lineage>
        <taxon>Eukaryota</taxon>
        <taxon>Metazoa</taxon>
        <taxon>Ecdysozoa</taxon>
        <taxon>Arthropoda</taxon>
        <taxon>Crustacea</taxon>
        <taxon>Multicrustacea</taxon>
        <taxon>Hexanauplia</taxon>
        <taxon>Copepoda</taxon>
        <taxon>Harpacticoida</taxon>
        <taxon>Harpacticidae</taxon>
        <taxon>Tigriopus</taxon>
    </lineage>
</organism>
<keyword evidence="1" id="KW-1133">Transmembrane helix</keyword>
<reference evidence="2 3" key="1">
    <citation type="journal article" date="2018" name="Nat. Ecol. Evol.">
        <title>Genomic signatures of mitonuclear coevolution across populations of Tigriopus californicus.</title>
        <authorList>
            <person name="Barreto F.S."/>
            <person name="Watson E.T."/>
            <person name="Lima T.G."/>
            <person name="Willett C.S."/>
            <person name="Edmands S."/>
            <person name="Li W."/>
            <person name="Burton R.S."/>
        </authorList>
    </citation>
    <scope>NUCLEOTIDE SEQUENCE [LARGE SCALE GENOMIC DNA]</scope>
    <source>
        <strain evidence="2 3">San Diego</strain>
    </source>
</reference>
<dbReference type="Proteomes" id="UP000318571">
    <property type="component" value="Chromosome 12"/>
</dbReference>
<dbReference type="AlphaFoldDB" id="A0A553PRJ9"/>
<keyword evidence="1" id="KW-0472">Membrane</keyword>
<comment type="caution">
    <text evidence="2">The sequence shown here is derived from an EMBL/GenBank/DDBJ whole genome shotgun (WGS) entry which is preliminary data.</text>
</comment>
<protein>
    <submittedName>
        <fullName evidence="2">Uncharacterized protein</fullName>
    </submittedName>
</protein>
<name>A0A553PRJ9_TIGCA</name>
<evidence type="ECO:0000256" key="1">
    <source>
        <dbReference type="SAM" id="Phobius"/>
    </source>
</evidence>
<proteinExistence type="predicted"/>
<sequence>MLFDMEQKIKTLKACVLHSIYLLIKLLTLNYFLLLSGAPTIAFSVVIDKDLNFNIFEGDAIIQPSVVKYITIMQQIKSLNVANGLAAQVISSQARSEASIASLMKNTSQTTISPPAYLFFALK</sequence>
<feature type="transmembrane region" description="Helical" evidence="1">
    <location>
        <begin position="20"/>
        <end position="47"/>
    </location>
</feature>
<accession>A0A553PRJ9</accession>